<comment type="caution">
    <text evidence="1">The sequence shown here is derived from an EMBL/GenBank/DDBJ whole genome shotgun (WGS) entry which is preliminary data.</text>
</comment>
<dbReference type="EMBL" id="QDKG01000001">
    <property type="protein sequence ID" value="PVH26258.1"/>
    <property type="molecule type" value="Genomic_DNA"/>
</dbReference>
<keyword evidence="2" id="KW-1185">Reference proteome</keyword>
<evidence type="ECO:0000313" key="2">
    <source>
        <dbReference type="Proteomes" id="UP000245627"/>
    </source>
</evidence>
<protein>
    <submittedName>
        <fullName evidence="1">Uncharacterized protein</fullName>
    </submittedName>
</protein>
<evidence type="ECO:0000313" key="1">
    <source>
        <dbReference type="EMBL" id="PVH26258.1"/>
    </source>
</evidence>
<accession>A0A2T8HLD1</accession>
<reference evidence="1 2" key="1">
    <citation type="submission" date="2018-04" db="EMBL/GenBank/DDBJ databases">
        <title>Sphingobacterium cortibacter sp. nov.</title>
        <authorList>
            <person name="Li Y."/>
        </authorList>
    </citation>
    <scope>NUCLEOTIDE SEQUENCE [LARGE SCALE GENOMIC DNA]</scope>
    <source>
        <strain evidence="1 2">2c-3</strain>
    </source>
</reference>
<gene>
    <name evidence="1" type="ORF">DC487_01135</name>
</gene>
<organism evidence="1 2">
    <name type="scientific">Sphingobacterium corticibacter</name>
    <dbReference type="NCBI Taxonomy" id="2171749"/>
    <lineage>
        <taxon>Bacteria</taxon>
        <taxon>Pseudomonadati</taxon>
        <taxon>Bacteroidota</taxon>
        <taxon>Sphingobacteriia</taxon>
        <taxon>Sphingobacteriales</taxon>
        <taxon>Sphingobacteriaceae</taxon>
        <taxon>Sphingobacterium</taxon>
    </lineage>
</organism>
<name>A0A2T8HLD1_9SPHI</name>
<proteinExistence type="predicted"/>
<sequence>MSDFINAKNTISIAMDLASKVEKLATDNLLSDSADKITLLVNVRQLSYLIKQLDHGEKKLTP</sequence>
<dbReference type="Proteomes" id="UP000245627">
    <property type="component" value="Unassembled WGS sequence"/>
</dbReference>
<dbReference type="AlphaFoldDB" id="A0A2T8HLD1"/>